<comment type="caution">
    <text evidence="1">The sequence shown here is derived from an EMBL/GenBank/DDBJ whole genome shotgun (WGS) entry which is preliminary data.</text>
</comment>
<accession>A0A6A0AUT3</accession>
<dbReference type="EMBL" id="BLLG01000006">
    <property type="protein sequence ID" value="GFH36636.1"/>
    <property type="molecule type" value="Genomic_DNA"/>
</dbReference>
<dbReference type="InterPro" id="IPR024411">
    <property type="entry name" value="Tail_terminator_phage"/>
</dbReference>
<keyword evidence="2" id="KW-1185">Reference proteome</keyword>
<organism evidence="1 2">
    <name type="scientific">Streptomyces pacificus</name>
    <dbReference type="NCBI Taxonomy" id="2705029"/>
    <lineage>
        <taxon>Bacteria</taxon>
        <taxon>Bacillati</taxon>
        <taxon>Actinomycetota</taxon>
        <taxon>Actinomycetes</taxon>
        <taxon>Kitasatosporales</taxon>
        <taxon>Streptomycetaceae</taxon>
        <taxon>Streptomyces</taxon>
    </lineage>
</organism>
<dbReference type="RefSeq" id="WP_173264471.1">
    <property type="nucleotide sequence ID" value="NZ_BLLG01000006.1"/>
</dbReference>
<dbReference type="Pfam" id="PF12691">
    <property type="entry name" value="Phage_tail_terminator_6"/>
    <property type="match status" value="1"/>
</dbReference>
<dbReference type="AlphaFoldDB" id="A0A6A0AUT3"/>
<sequence>MSHTPDLLIGVAELLAAEGVGVYDDDSVLPAGATALVLGPVPDEPASVVGLTPYPVSDDDSTDAVTAIQAAMRAGTDPTTVLALADAVFDVLHARRNYLVRGVQVEVSWRNSQGWIGKDAKGRMELSANYYFRTVRSGSHLID</sequence>
<name>A0A6A0AUT3_9ACTN</name>
<reference evidence="1 2" key="1">
    <citation type="submission" date="2020-02" db="EMBL/GenBank/DDBJ databases">
        <title>Whole Genome Shotgun Sequence of Streptomyces sp. strain CWH03.</title>
        <authorList>
            <person name="Dohra H."/>
            <person name="Kodani S."/>
            <person name="Yamamura H."/>
        </authorList>
    </citation>
    <scope>NUCLEOTIDE SEQUENCE [LARGE SCALE GENOMIC DNA]</scope>
    <source>
        <strain evidence="1 2">CWH03</strain>
    </source>
</reference>
<evidence type="ECO:0008006" key="3">
    <source>
        <dbReference type="Google" id="ProtNLM"/>
    </source>
</evidence>
<evidence type="ECO:0000313" key="2">
    <source>
        <dbReference type="Proteomes" id="UP000484988"/>
    </source>
</evidence>
<protein>
    <recommendedName>
        <fullName evidence="3">DUF3168 domain-containing protein</fullName>
    </recommendedName>
</protein>
<proteinExistence type="predicted"/>
<evidence type="ECO:0000313" key="1">
    <source>
        <dbReference type="EMBL" id="GFH36636.1"/>
    </source>
</evidence>
<dbReference type="Proteomes" id="UP000484988">
    <property type="component" value="Unassembled WGS sequence"/>
</dbReference>
<gene>
    <name evidence="1" type="ORF">SCWH03_28670</name>
</gene>